<organism evidence="1 2">
    <name type="scientific">Snodgrassella alvi</name>
    <dbReference type="NCBI Taxonomy" id="1196083"/>
    <lineage>
        <taxon>Bacteria</taxon>
        <taxon>Pseudomonadati</taxon>
        <taxon>Pseudomonadota</taxon>
        <taxon>Betaproteobacteria</taxon>
        <taxon>Neisseriales</taxon>
        <taxon>Neisseriaceae</taxon>
        <taxon>Snodgrassella</taxon>
    </lineage>
</organism>
<sequence>MTKKFKSLKNAPKIGQTYYLLTPDGGSCFYMELTWEGEINEYHWLKSHRVYATEKAVKRAAKFIKRFITSHKEQLKYLTSEPQPGTIVWYGIDMDGDTEDSVSTPFIPNDGEHQLLLKRGLLYNNSDMVKEASKIITKALAMEYKRLKYKFLTEIPKPGTIVYYPHFGFESGVDELEWHPNFSAHVRYLKLGLLFSKKKHALRAGRAMLKQINSTIPK</sequence>
<evidence type="ECO:0000313" key="1">
    <source>
        <dbReference type="EMBL" id="WLS98343.1"/>
    </source>
</evidence>
<gene>
    <name evidence="1" type="ORF">RAM05_10955</name>
</gene>
<dbReference type="EMBL" id="CP132375">
    <property type="protein sequence ID" value="WLS98343.1"/>
    <property type="molecule type" value="Genomic_DNA"/>
</dbReference>
<dbReference type="AlphaFoldDB" id="A0ABD7Z1F6"/>
<evidence type="ECO:0000313" key="2">
    <source>
        <dbReference type="Proteomes" id="UP001229773"/>
    </source>
</evidence>
<dbReference type="GeneID" id="32536210"/>
<reference evidence="1 2" key="1">
    <citation type="submission" date="2023-08" db="EMBL/GenBank/DDBJ databases">
        <title>Complete genome sequences of 12 bacterial strains from the honey bee gut, resolved with long-read nanopore sequencing.</title>
        <authorList>
            <person name="Kwong W.K."/>
            <person name="Acheampong S."/>
            <person name="Polat M.F."/>
        </authorList>
    </citation>
    <scope>NUCLEOTIDE SEQUENCE [LARGE SCALE GENOMIC DNA]</scope>
    <source>
        <strain evidence="2">wkB9</strain>
    </source>
</reference>
<protein>
    <submittedName>
        <fullName evidence="1">Uncharacterized protein</fullName>
    </submittedName>
</protein>
<accession>A0ABD7Z1F6</accession>
<proteinExistence type="predicted"/>
<name>A0ABD7Z1F6_9NEIS</name>
<dbReference type="RefSeq" id="WP_025331443.1">
    <property type="nucleotide sequence ID" value="NZ_CP132375.1"/>
</dbReference>
<dbReference type="Proteomes" id="UP001229773">
    <property type="component" value="Chromosome"/>
</dbReference>